<reference evidence="2" key="1">
    <citation type="journal article" date="2004" name="Nature">
        <title>Genome duplication in the teleost fish Tetraodon nigroviridis reveals the early vertebrate proto-karyotype.</title>
        <authorList>
            <person name="Jaillon O."/>
            <person name="Aury J.-M."/>
            <person name="Brunet F."/>
            <person name="Petit J.-L."/>
            <person name="Stange-Thomann N."/>
            <person name="Mauceli E."/>
            <person name="Bouneau L."/>
            <person name="Fischer C."/>
            <person name="Ozouf-Costaz C."/>
            <person name="Bernot A."/>
            <person name="Nicaud S."/>
            <person name="Jaffe D."/>
            <person name="Fisher S."/>
            <person name="Lutfalla G."/>
            <person name="Dossat C."/>
            <person name="Segurens B."/>
            <person name="Dasilva C."/>
            <person name="Salanoubat M."/>
            <person name="Levy M."/>
            <person name="Boudet N."/>
            <person name="Castellano S."/>
            <person name="Anthouard V."/>
            <person name="Jubin C."/>
            <person name="Castelli V."/>
            <person name="Katinka M."/>
            <person name="Vacherie B."/>
            <person name="Biemont C."/>
            <person name="Skalli Z."/>
            <person name="Cattolico L."/>
            <person name="Poulain J."/>
            <person name="De Berardinis V."/>
            <person name="Cruaud C."/>
            <person name="Duprat S."/>
            <person name="Brottier P."/>
            <person name="Coutanceau J.-P."/>
            <person name="Gouzy J."/>
            <person name="Parra G."/>
            <person name="Lardier G."/>
            <person name="Chapple C."/>
            <person name="McKernan K.J."/>
            <person name="McEwan P."/>
            <person name="Bosak S."/>
            <person name="Kellis M."/>
            <person name="Volff J.-N."/>
            <person name="Guigo R."/>
            <person name="Zody M.C."/>
            <person name="Mesirov J."/>
            <person name="Lindblad-Toh K."/>
            <person name="Birren B."/>
            <person name="Nusbaum C."/>
            <person name="Kahn D."/>
            <person name="Robinson-Rechavi M."/>
            <person name="Laudet V."/>
            <person name="Schachter V."/>
            <person name="Quetier F."/>
            <person name="Saurin W."/>
            <person name="Scarpelli C."/>
            <person name="Wincker P."/>
            <person name="Lander E.S."/>
            <person name="Weissenbach J."/>
            <person name="Roest Crollius H."/>
        </authorList>
    </citation>
    <scope>NUCLEOTIDE SEQUENCE [LARGE SCALE GENOMIC DNA]</scope>
</reference>
<name>Q4SL05_TETNG</name>
<evidence type="ECO:0000313" key="2">
    <source>
        <dbReference type="EMBL" id="CAF98677.1"/>
    </source>
</evidence>
<dbReference type="EMBL" id="CAAE01014563">
    <property type="protein sequence ID" value="CAF98677.1"/>
    <property type="molecule type" value="Genomic_DNA"/>
</dbReference>
<feature type="chain" id="PRO_5004243793" evidence="1">
    <location>
        <begin position="25"/>
        <end position="59"/>
    </location>
</feature>
<feature type="signal peptide" evidence="1">
    <location>
        <begin position="1"/>
        <end position="24"/>
    </location>
</feature>
<evidence type="ECO:0000256" key="1">
    <source>
        <dbReference type="SAM" id="SignalP"/>
    </source>
</evidence>
<keyword evidence="1" id="KW-0732">Signal</keyword>
<reference evidence="2" key="2">
    <citation type="submission" date="2004-02" db="EMBL/GenBank/DDBJ databases">
        <authorList>
            <consortium name="Genoscope"/>
            <consortium name="Whitehead Institute Centre for Genome Research"/>
        </authorList>
    </citation>
    <scope>NUCLEOTIDE SEQUENCE</scope>
</reference>
<dbReference type="KEGG" id="tng:GSTEN00016475G001"/>
<dbReference type="AlphaFoldDB" id="Q4SL05"/>
<accession>Q4SL05</accession>
<organism evidence="2">
    <name type="scientific">Tetraodon nigroviridis</name>
    <name type="common">Spotted green pufferfish</name>
    <name type="synonym">Chelonodon nigroviridis</name>
    <dbReference type="NCBI Taxonomy" id="99883"/>
    <lineage>
        <taxon>Eukaryota</taxon>
        <taxon>Metazoa</taxon>
        <taxon>Chordata</taxon>
        <taxon>Craniata</taxon>
        <taxon>Vertebrata</taxon>
        <taxon>Euteleostomi</taxon>
        <taxon>Actinopterygii</taxon>
        <taxon>Neopterygii</taxon>
        <taxon>Teleostei</taxon>
        <taxon>Neoteleostei</taxon>
        <taxon>Acanthomorphata</taxon>
        <taxon>Eupercaria</taxon>
        <taxon>Tetraodontiformes</taxon>
        <taxon>Tetradontoidea</taxon>
        <taxon>Tetraodontidae</taxon>
        <taxon>Tetraodon</taxon>
    </lineage>
</organism>
<comment type="caution">
    <text evidence="2">The sequence shown here is derived from an EMBL/GenBank/DDBJ whole genome shotgun (WGS) entry which is preliminary data.</text>
</comment>
<sequence length="59" mass="6451">MRASGPSTAARLLPLLCCVYATAGYIFTPLEQDVTPRVTVMSSGKKTHTHTHINKLHDN</sequence>
<gene>
    <name evidence="2" type="ORF">GSTENG00016475001</name>
</gene>
<proteinExistence type="predicted"/>
<protein>
    <submittedName>
        <fullName evidence="2">(spotted green pufferfish) hypothetical protein</fullName>
    </submittedName>
</protein>